<evidence type="ECO:0000313" key="2">
    <source>
        <dbReference type="EMBL" id="BDI06814.1"/>
    </source>
</evidence>
<name>A0ABM7YQI6_9BURK</name>
<organism evidence="2 3">
    <name type="scientific">Sphaerotilus microaerophilus</name>
    <dbReference type="NCBI Taxonomy" id="2914710"/>
    <lineage>
        <taxon>Bacteria</taxon>
        <taxon>Pseudomonadati</taxon>
        <taxon>Pseudomonadota</taxon>
        <taxon>Betaproteobacteria</taxon>
        <taxon>Burkholderiales</taxon>
        <taxon>Sphaerotilaceae</taxon>
        <taxon>Sphaerotilus</taxon>
    </lineage>
</organism>
<evidence type="ECO:0008006" key="4">
    <source>
        <dbReference type="Google" id="ProtNLM"/>
    </source>
</evidence>
<dbReference type="Gene3D" id="3.30.2310.20">
    <property type="entry name" value="RelE-like"/>
    <property type="match status" value="1"/>
</dbReference>
<dbReference type="InterPro" id="IPR035093">
    <property type="entry name" value="RelE/ParE_toxin_dom_sf"/>
</dbReference>
<keyword evidence="1" id="KW-1277">Toxin-antitoxin system</keyword>
<dbReference type="RefSeq" id="WP_251970058.1">
    <property type="nucleotide sequence ID" value="NZ_AP025730.1"/>
</dbReference>
<accession>A0ABM7YQI6</accession>
<keyword evidence="3" id="KW-1185">Reference proteome</keyword>
<sequence length="97" mass="11095">MHLILHPAAEQELRDALARSDAEFGPQVARQLQRRIEQLGEMLMRDPDLGTPSLARARVLPLGRYPYSLVYRVEASTLTVLALMHQSRKPGYWTRRG</sequence>
<dbReference type="Pfam" id="PF05016">
    <property type="entry name" value="ParE_toxin"/>
    <property type="match status" value="1"/>
</dbReference>
<dbReference type="InterPro" id="IPR007712">
    <property type="entry name" value="RelE/ParE_toxin"/>
</dbReference>
<dbReference type="EMBL" id="AP025730">
    <property type="protein sequence ID" value="BDI06814.1"/>
    <property type="molecule type" value="Genomic_DNA"/>
</dbReference>
<protein>
    <recommendedName>
        <fullName evidence="4">Type II toxin-antitoxin system RelE/ParE family toxin</fullName>
    </recommendedName>
</protein>
<evidence type="ECO:0000256" key="1">
    <source>
        <dbReference type="ARBA" id="ARBA00022649"/>
    </source>
</evidence>
<reference evidence="2" key="1">
    <citation type="submission" date="2022-04" db="EMBL/GenBank/DDBJ databases">
        <title>Whole genome sequence of Sphaerotilus sp. FB-5.</title>
        <authorList>
            <person name="Takeda M."/>
            <person name="Narihara S."/>
            <person name="Akimoto M."/>
            <person name="Akimoto R."/>
            <person name="Nishiyashiki S."/>
            <person name="Murakami T."/>
        </authorList>
    </citation>
    <scope>NUCLEOTIDE SEQUENCE</scope>
    <source>
        <strain evidence="2">FB-5</strain>
    </source>
</reference>
<evidence type="ECO:0000313" key="3">
    <source>
        <dbReference type="Proteomes" id="UP001057498"/>
    </source>
</evidence>
<dbReference type="Proteomes" id="UP001057498">
    <property type="component" value="Chromosome"/>
</dbReference>
<gene>
    <name evidence="2" type="ORF">CATMQ487_37840</name>
</gene>
<proteinExistence type="predicted"/>